<dbReference type="PANTHER" id="PTHR44791">
    <property type="entry name" value="TELOMERASE PROTEIN COMPONENT 1 TEP1"/>
    <property type="match status" value="1"/>
</dbReference>
<feature type="region of interest" description="Disordered" evidence="1">
    <location>
        <begin position="1535"/>
        <end position="1564"/>
    </location>
</feature>
<dbReference type="Pfam" id="PF00400">
    <property type="entry name" value="WD40"/>
    <property type="match status" value="1"/>
</dbReference>
<dbReference type="InterPro" id="IPR015943">
    <property type="entry name" value="WD40/YVTN_repeat-like_dom_sf"/>
</dbReference>
<dbReference type="InterPro" id="IPR036322">
    <property type="entry name" value="WD40_repeat_dom_sf"/>
</dbReference>
<dbReference type="SUPFAM" id="SSF52047">
    <property type="entry name" value="RNI-like"/>
    <property type="match status" value="1"/>
</dbReference>
<name>G0U3J0_TRYVY</name>
<dbReference type="GO" id="GO:0070034">
    <property type="term" value="F:telomerase RNA binding"/>
    <property type="evidence" value="ECO:0007669"/>
    <property type="project" value="TreeGrafter"/>
</dbReference>
<dbReference type="InterPro" id="IPR032675">
    <property type="entry name" value="LRR_dom_sf"/>
</dbReference>
<dbReference type="SMART" id="SM00320">
    <property type="entry name" value="WD40"/>
    <property type="match status" value="4"/>
</dbReference>
<dbReference type="PANTHER" id="PTHR44791:SF1">
    <property type="entry name" value="TELOMERASE PROTEIN COMPONENT 1"/>
    <property type="match status" value="1"/>
</dbReference>
<dbReference type="Gene3D" id="1.25.40.370">
    <property type="match status" value="1"/>
</dbReference>
<feature type="compositionally biased region" description="Acidic residues" evidence="1">
    <location>
        <begin position="1548"/>
        <end position="1564"/>
    </location>
</feature>
<evidence type="ECO:0000256" key="1">
    <source>
        <dbReference type="SAM" id="MobiDB-lite"/>
    </source>
</evidence>
<feature type="non-terminal residue" evidence="2">
    <location>
        <position position="1612"/>
    </location>
</feature>
<dbReference type="EMBL" id="HE573025">
    <property type="protein sequence ID" value="CCC50847.1"/>
    <property type="molecule type" value="Genomic_DNA"/>
</dbReference>
<accession>G0U3J0</accession>
<feature type="non-terminal residue" evidence="2">
    <location>
        <position position="1"/>
    </location>
</feature>
<dbReference type="InterPro" id="IPR001680">
    <property type="entry name" value="WD40_rpt"/>
</dbReference>
<protein>
    <submittedName>
        <fullName evidence="2">Uncharacterized protein</fullName>
    </submittedName>
</protein>
<dbReference type="GO" id="GO:0005697">
    <property type="term" value="C:telomerase holoenzyme complex"/>
    <property type="evidence" value="ECO:0007669"/>
    <property type="project" value="TreeGrafter"/>
</dbReference>
<dbReference type="SUPFAM" id="SSF50978">
    <property type="entry name" value="WD40 repeat-like"/>
    <property type="match status" value="1"/>
</dbReference>
<sequence length="1612" mass="181995">FLFFFPFTFHSSLFYCKAVHPLEVRERVYSNRKVHMAGPKGSVLLPSQFMPRVQDPLPPGVSDGEAYKELVANYAAFKAKVNKLLARCVDTIRHSAIVDLRRNYIGAVGLQAVTSLLVKNENLEELFLPCSGLSNDSVVFLCRAMTKHPKLRRMDLSSNDISLAAGLALLSLLQQNPRIVSVDLNETHMPESIMKKIEQVLMRNTEMDRLQPPRPLSTRQQSTTDSFLETVEEEGASTIQQNNGSTGSRCPGGGFVSAIRETVRKAEWEQREVTALRRLEAVFQSEVEKRSKFVPSPHIESGWRLIEVAILSPPFIFQSEIELLVSEIFPRLNAELLRCKVQLIPLFNPPDGPAGTCLRKLRFAISADLLRDVDKSRLLAVELIGDRAGDYRQLPANEMITRPHLIMSLKQAQSEVPTIPWESAEAPPLYPVLYEAHQRASEVSSWLIVATRKSTRRIGMPPSLAPLLSEEPHVEHPDYLQREVRRTCAIDGDAVCSTQCIMADAKVKEQKWHEHQQHCQSVLEGMEVPELVIQDYHAVFDNCTADGQICLKELGEFSEAMYQRMRLLMQTHFPASTDGHPTFFSGKGDKEKVARKLKLLQERMRALLLTCHEFTVMKKNITSRLDLYIIAPPSRNSLLLHGTETITMTHLVGSFTHTLMSKNSPRYRIAYHTTRSLLLSDEPTDLRDIVCNIMLQLFPDQEVYREAIGEVDMYRLQKLFSDVLSEKVKTTEARNTSVAKVDGTDGVTTIVIIDGLDSVEPCVEPCAALRNSEDTGKDVWGTPPVKTSSFSYIPYCLSRNVRLVLCADSDSSLCSHMATRGHDSVELLPMGPITPNDFDEMLHPNVLSKVGVTVSDDDFMLIRKREDALSPEYVALVVDVLRSFNEVPGVETQSVKLSLPGTVKGMVERVYAGLQECFGGVLIKKCTRLLMCSRWGIYEPQLRAMLQLPQARFNRLLRMMRPLLYSENAVEIGAHSGNALNYRVCIRSRCFREILNREEVQEAKSEEDQKVWHGILTHCYLGLVNEAIRRENQQPILGLISTSPYERTAVKELPYHAVKAEEFDIIHSIVLSMPFLMVAYRNTLGYHIVRELIEAFNVFYESYELGEYKECGAVCIDQKPFSILRLRDYIYFLRQYNAILTRFPYLLLQTAVESSHLHPYVSNDAKVYIRRLLNPSSPLPLRRLVFFSLTGTVVKKQIHHGSVNACCFTPRSKRLITASSDHSICSVNPVTGAPVVQVRRAPASIVSLICCETGSYHAAVCYDRTLHIYDSAQMQLVSRCDGGTFGAPLASVAFSARGRYYLVATEDLHLRVYETERSQELLHIDQRKHLGESNVPDINLICGFTAVIPDRFDDDVFYSTCHSIVLMWQRNPARDEFHLVKRFNAPFTVSTGKMMLTGEHFLFHPAQHGPKQDEQFLSTRNLRLCSTRTGKEIAVLTSPGGQALYELSANEKLVASALYDGTIVIHRIPWGRLKHEEGEVLRLAPVNHFKAFKYSAVPIVKGLRFKSDGKGLFALGNRTQMKFWVLPRRPRAVEPNLDASGGQLQPQEEIEEEEEQEQEEEEENEILEGVADGEYVHEAFDVTAWDVIPDSNANGAEVVFGEQSGRVTLLRL</sequence>
<proteinExistence type="predicted"/>
<reference evidence="2" key="1">
    <citation type="journal article" date="2012" name="Proc. Natl. Acad. Sci. U.S.A.">
        <title>Antigenic diversity is generated by distinct evolutionary mechanisms in African trypanosome species.</title>
        <authorList>
            <person name="Jackson A.P."/>
            <person name="Berry A."/>
            <person name="Aslett M."/>
            <person name="Allison H.C."/>
            <person name="Burton P."/>
            <person name="Vavrova-Anderson J."/>
            <person name="Brown R."/>
            <person name="Browne H."/>
            <person name="Corton N."/>
            <person name="Hauser H."/>
            <person name="Gamble J."/>
            <person name="Gilderthorp R."/>
            <person name="Marcello L."/>
            <person name="McQuillan J."/>
            <person name="Otto T.D."/>
            <person name="Quail M.A."/>
            <person name="Sanders M.J."/>
            <person name="van Tonder A."/>
            <person name="Ginger M.L."/>
            <person name="Field M.C."/>
            <person name="Barry J.D."/>
            <person name="Hertz-Fowler C."/>
            <person name="Berriman M."/>
        </authorList>
    </citation>
    <scope>NUCLEOTIDE SEQUENCE</scope>
    <source>
        <strain evidence="2">Y486</strain>
    </source>
</reference>
<evidence type="ECO:0000313" key="2">
    <source>
        <dbReference type="EMBL" id="CCC50847.1"/>
    </source>
</evidence>
<dbReference type="Gene3D" id="3.80.10.10">
    <property type="entry name" value="Ribonuclease Inhibitor"/>
    <property type="match status" value="1"/>
</dbReference>
<gene>
    <name evidence="2" type="ORF">TVY486_0906680</name>
</gene>
<dbReference type="GO" id="GO:0000722">
    <property type="term" value="P:telomere maintenance via recombination"/>
    <property type="evidence" value="ECO:0007669"/>
    <property type="project" value="TreeGrafter"/>
</dbReference>
<dbReference type="GO" id="GO:0003720">
    <property type="term" value="F:telomerase activity"/>
    <property type="evidence" value="ECO:0007669"/>
    <property type="project" value="TreeGrafter"/>
</dbReference>
<dbReference type="Gene3D" id="2.130.10.10">
    <property type="entry name" value="YVTN repeat-like/Quinoprotein amine dehydrogenase"/>
    <property type="match status" value="1"/>
</dbReference>
<dbReference type="InterPro" id="IPR052652">
    <property type="entry name" value="Telomerase_Complex_Comp"/>
</dbReference>
<organism evidence="2">
    <name type="scientific">Trypanosoma vivax (strain Y486)</name>
    <dbReference type="NCBI Taxonomy" id="1055687"/>
    <lineage>
        <taxon>Eukaryota</taxon>
        <taxon>Discoba</taxon>
        <taxon>Euglenozoa</taxon>
        <taxon>Kinetoplastea</taxon>
        <taxon>Metakinetoplastina</taxon>
        <taxon>Trypanosomatida</taxon>
        <taxon>Trypanosomatidae</taxon>
        <taxon>Trypanosoma</taxon>
        <taxon>Duttonella</taxon>
    </lineage>
</organism>